<dbReference type="Gene3D" id="3.40.50.2300">
    <property type="match status" value="1"/>
</dbReference>
<name>A0A202E8Q5_9EURY</name>
<proteinExistence type="predicted"/>
<dbReference type="SUPFAM" id="SSF52172">
    <property type="entry name" value="CheY-like"/>
    <property type="match status" value="1"/>
</dbReference>
<dbReference type="Pfam" id="PF00072">
    <property type="entry name" value="Response_reg"/>
    <property type="match status" value="1"/>
</dbReference>
<evidence type="ECO:0000313" key="4">
    <source>
        <dbReference type="Proteomes" id="UP000196084"/>
    </source>
</evidence>
<dbReference type="GO" id="GO:0000160">
    <property type="term" value="P:phosphorelay signal transduction system"/>
    <property type="evidence" value="ECO:0007669"/>
    <property type="project" value="InterPro"/>
</dbReference>
<evidence type="ECO:0000259" key="2">
    <source>
        <dbReference type="PROSITE" id="PS50110"/>
    </source>
</evidence>
<feature type="modified residue" description="4-aspartylphosphate" evidence="1">
    <location>
        <position position="73"/>
    </location>
</feature>
<dbReference type="SMART" id="SM00448">
    <property type="entry name" value="REC"/>
    <property type="match status" value="1"/>
</dbReference>
<dbReference type="PROSITE" id="PS50110">
    <property type="entry name" value="RESPONSE_REGULATORY"/>
    <property type="match status" value="1"/>
</dbReference>
<accession>A0A202E8Q5</accession>
<protein>
    <recommendedName>
        <fullName evidence="2">Response regulatory domain-containing protein</fullName>
    </recommendedName>
</protein>
<dbReference type="InterPro" id="IPR011006">
    <property type="entry name" value="CheY-like_superfamily"/>
</dbReference>
<dbReference type="AlphaFoldDB" id="A0A202E8Q5"/>
<organism evidence="3 4">
    <name type="scientific">Natronolimnobius baerhuensis</name>
    <dbReference type="NCBI Taxonomy" id="253108"/>
    <lineage>
        <taxon>Archaea</taxon>
        <taxon>Methanobacteriati</taxon>
        <taxon>Methanobacteriota</taxon>
        <taxon>Stenosarchaea group</taxon>
        <taxon>Halobacteria</taxon>
        <taxon>Halobacteriales</taxon>
        <taxon>Natrialbaceae</taxon>
        <taxon>Natronolimnobius</taxon>
    </lineage>
</organism>
<sequence>MKTSKYTDYPSEVNDLLLVEDNPADIRFVEETISNSSLEVTVHSVSTSAAGVDFVHQRGEFRDVPEPDLVFLDWNLRQTTGEDVVMALEAEFAHIPLVILTGSKAKLEADHVPSAKADLVTEKPTDPDGYITIIRSIAPSQ</sequence>
<dbReference type="EMBL" id="MWPH01000002">
    <property type="protein sequence ID" value="OVE84518.1"/>
    <property type="molecule type" value="Genomic_DNA"/>
</dbReference>
<dbReference type="PANTHER" id="PTHR44520">
    <property type="entry name" value="RESPONSE REGULATOR RCP1-RELATED"/>
    <property type="match status" value="1"/>
</dbReference>
<evidence type="ECO:0000313" key="3">
    <source>
        <dbReference type="EMBL" id="OVE84518.1"/>
    </source>
</evidence>
<gene>
    <name evidence="3" type="ORF">B2G88_08925</name>
</gene>
<keyword evidence="1" id="KW-0597">Phosphoprotein</keyword>
<dbReference type="InterPro" id="IPR001789">
    <property type="entry name" value="Sig_transdc_resp-reg_receiver"/>
</dbReference>
<dbReference type="PANTHER" id="PTHR44520:SF2">
    <property type="entry name" value="RESPONSE REGULATOR RCP1"/>
    <property type="match status" value="1"/>
</dbReference>
<dbReference type="InterPro" id="IPR052893">
    <property type="entry name" value="TCS_response_regulator"/>
</dbReference>
<feature type="domain" description="Response regulatory" evidence="2">
    <location>
        <begin position="15"/>
        <end position="138"/>
    </location>
</feature>
<keyword evidence="4" id="KW-1185">Reference proteome</keyword>
<comment type="caution">
    <text evidence="3">The sequence shown here is derived from an EMBL/GenBank/DDBJ whole genome shotgun (WGS) entry which is preliminary data.</text>
</comment>
<dbReference type="Proteomes" id="UP000196084">
    <property type="component" value="Unassembled WGS sequence"/>
</dbReference>
<evidence type="ECO:0000256" key="1">
    <source>
        <dbReference type="PROSITE-ProRule" id="PRU00169"/>
    </source>
</evidence>
<reference evidence="3 4" key="1">
    <citation type="submission" date="2017-02" db="EMBL/GenBank/DDBJ databases">
        <title>Natronthermophilus aegyptiacus gen. nov.,sp. nov., an aerobic, extremely halophilic alkalithermophilic archaeon isolated from the athalassohaline Wadi An Natrun, Egypt.</title>
        <authorList>
            <person name="Zhao B."/>
        </authorList>
    </citation>
    <scope>NUCLEOTIDE SEQUENCE [LARGE SCALE GENOMIC DNA]</scope>
    <source>
        <strain evidence="3 4">CGMCC 1.3597</strain>
    </source>
</reference>